<dbReference type="GO" id="GO:0008170">
    <property type="term" value="F:N-methyltransferase activity"/>
    <property type="evidence" value="ECO:0007669"/>
    <property type="project" value="InterPro"/>
</dbReference>
<dbReference type="Proteomes" id="UP000315711">
    <property type="component" value="Unassembled WGS sequence"/>
</dbReference>
<dbReference type="InterPro" id="IPR016843">
    <property type="entry name" value="S-AdoMet-dep_Ade-MeTrfase_prd"/>
</dbReference>
<dbReference type="EMBL" id="VLKZ01000004">
    <property type="protein sequence ID" value="TWI56963.1"/>
    <property type="molecule type" value="Genomic_DNA"/>
</dbReference>
<dbReference type="GO" id="GO:0032259">
    <property type="term" value="P:methylation"/>
    <property type="evidence" value="ECO:0007669"/>
    <property type="project" value="UniProtKB-KW"/>
</dbReference>
<comment type="caution">
    <text evidence="3">The sequence shown here is derived from an EMBL/GenBank/DDBJ whole genome shotgun (WGS) entry which is preliminary data.</text>
</comment>
<evidence type="ECO:0000313" key="4">
    <source>
        <dbReference type="Proteomes" id="UP000315711"/>
    </source>
</evidence>
<keyword evidence="4" id="KW-1185">Reference proteome</keyword>
<dbReference type="GO" id="GO:0003677">
    <property type="term" value="F:DNA binding"/>
    <property type="evidence" value="ECO:0007669"/>
    <property type="project" value="InterPro"/>
</dbReference>
<keyword evidence="3" id="KW-0808">Transferase</keyword>
<dbReference type="InterPro" id="IPR048375">
    <property type="entry name" value="YtxK-like_N"/>
</dbReference>
<dbReference type="InterPro" id="IPR052933">
    <property type="entry name" value="DNA_Protect_Modify"/>
</dbReference>
<dbReference type="Pfam" id="PF02384">
    <property type="entry name" value="N6_Mtase"/>
    <property type="match status" value="1"/>
</dbReference>
<dbReference type="RefSeq" id="WP_144449992.1">
    <property type="nucleotide sequence ID" value="NZ_VLKZ01000004.1"/>
</dbReference>
<evidence type="ECO:0000259" key="1">
    <source>
        <dbReference type="Pfam" id="PF02384"/>
    </source>
</evidence>
<evidence type="ECO:0000259" key="2">
    <source>
        <dbReference type="Pfam" id="PF21106"/>
    </source>
</evidence>
<dbReference type="SUPFAM" id="SSF53335">
    <property type="entry name" value="S-adenosyl-L-methionine-dependent methyltransferases"/>
    <property type="match status" value="1"/>
</dbReference>
<gene>
    <name evidence="3" type="ORF">IQ10_01658</name>
</gene>
<keyword evidence="3" id="KW-0489">Methyltransferase</keyword>
<feature type="domain" description="DNA methylase adenine-specific" evidence="1">
    <location>
        <begin position="96"/>
        <end position="308"/>
    </location>
</feature>
<dbReference type="InterPro" id="IPR003356">
    <property type="entry name" value="DNA_methylase_A-5"/>
</dbReference>
<proteinExistence type="predicted"/>
<dbReference type="Pfam" id="PF21106">
    <property type="entry name" value="YtxK_like"/>
    <property type="match status" value="1"/>
</dbReference>
<dbReference type="PIRSF" id="PIRSF026567">
    <property type="entry name" value="Adenine_mtase_bact_prd"/>
    <property type="match status" value="1"/>
</dbReference>
<accession>A0A562QJW7</accession>
<dbReference type="OrthoDB" id="9788159at2"/>
<evidence type="ECO:0000313" key="3">
    <source>
        <dbReference type="EMBL" id="TWI56963.1"/>
    </source>
</evidence>
<sequence length="329" mass="37359">MKDTHMERLFTYLNETALYLEENWTVTYLEGLAEAGENLFRQEICQPLEDKQKRILEEKLASVSKVEYEVEDIRKAFQLTVLKGMKGAVQPHHSMTPDAVALFLSYLVNKVLGKREETATILDLAVGSGNLISALLNHATVPLHARGFEVDETLLKLAFVSANLQQHELELFHQDSVEPLAFPEVDLVVTDLPVGFYPKDDVAANYLLKADEGHSYLHHLMIEQAIEKTKDSGFLLFVVPNFLFESDQAKQLHEYVKEHANILGLLQLPKTMFQSEQFGKSIFMLQKKGDGVRQPKQALLAELPSFSKKEALADMIQQMNKWFDQELGI</sequence>
<dbReference type="InterPro" id="IPR029063">
    <property type="entry name" value="SAM-dependent_MTases_sf"/>
</dbReference>
<dbReference type="PANTHER" id="PTHR41313:SF1">
    <property type="entry name" value="DNA METHYLASE ADENINE-SPECIFIC DOMAIN-CONTAINING PROTEIN"/>
    <property type="match status" value="1"/>
</dbReference>
<name>A0A562QJW7_9BACI</name>
<dbReference type="Gene3D" id="3.40.50.150">
    <property type="entry name" value="Vaccinia Virus protein VP39"/>
    <property type="match status" value="1"/>
</dbReference>
<dbReference type="CDD" id="cd02440">
    <property type="entry name" value="AdoMet_MTases"/>
    <property type="match status" value="1"/>
</dbReference>
<reference evidence="3 4" key="1">
    <citation type="journal article" date="2015" name="Stand. Genomic Sci.">
        <title>Genomic Encyclopedia of Bacterial and Archaeal Type Strains, Phase III: the genomes of soil and plant-associated and newly described type strains.</title>
        <authorList>
            <person name="Whitman W.B."/>
            <person name="Woyke T."/>
            <person name="Klenk H.P."/>
            <person name="Zhou Y."/>
            <person name="Lilburn T.G."/>
            <person name="Beck B.J."/>
            <person name="De Vos P."/>
            <person name="Vandamme P."/>
            <person name="Eisen J.A."/>
            <person name="Garrity G."/>
            <person name="Hugenholtz P."/>
            <person name="Kyrpides N.C."/>
        </authorList>
    </citation>
    <scope>NUCLEOTIDE SEQUENCE [LARGE SCALE GENOMIC DNA]</scope>
    <source>
        <strain evidence="3 4">CGMCC 1.10116</strain>
    </source>
</reference>
<feature type="domain" description="YtxK-like N-terminal helical" evidence="2">
    <location>
        <begin position="7"/>
        <end position="85"/>
    </location>
</feature>
<dbReference type="PANTHER" id="PTHR41313">
    <property type="entry name" value="ADENINE-SPECIFIC METHYLTRANSFERASE"/>
    <property type="match status" value="1"/>
</dbReference>
<dbReference type="Gene3D" id="1.10.150.470">
    <property type="match status" value="1"/>
</dbReference>
<protein>
    <submittedName>
        <fullName evidence="3">Site-specific DNA-methyltransferase (Adenine-specific)</fullName>
    </submittedName>
</protein>
<dbReference type="AlphaFoldDB" id="A0A562QJW7"/>
<organism evidence="3 4">
    <name type="scientific">Halalkalibacter nanhaiisediminis</name>
    <dbReference type="NCBI Taxonomy" id="688079"/>
    <lineage>
        <taxon>Bacteria</taxon>
        <taxon>Bacillati</taxon>
        <taxon>Bacillota</taxon>
        <taxon>Bacilli</taxon>
        <taxon>Bacillales</taxon>
        <taxon>Bacillaceae</taxon>
        <taxon>Halalkalibacter</taxon>
    </lineage>
</organism>